<keyword evidence="2 5" id="KW-0812">Transmembrane</keyword>
<dbReference type="Pfam" id="PF01740">
    <property type="entry name" value="STAS"/>
    <property type="match status" value="1"/>
</dbReference>
<dbReference type="GO" id="GO:0055085">
    <property type="term" value="P:transmembrane transport"/>
    <property type="evidence" value="ECO:0007669"/>
    <property type="project" value="InterPro"/>
</dbReference>
<proteinExistence type="predicted"/>
<keyword evidence="3 5" id="KW-1133">Transmembrane helix</keyword>
<evidence type="ECO:0000313" key="7">
    <source>
        <dbReference type="EMBL" id="KAF2879074.1"/>
    </source>
</evidence>
<dbReference type="PANTHER" id="PTHR11814">
    <property type="entry name" value="SULFATE TRANSPORTER"/>
    <property type="match status" value="1"/>
</dbReference>
<dbReference type="Proteomes" id="UP000801492">
    <property type="component" value="Unassembled WGS sequence"/>
</dbReference>
<organism evidence="7 8">
    <name type="scientific">Ignelater luminosus</name>
    <name type="common">Cucubano</name>
    <name type="synonym">Pyrophorus luminosus</name>
    <dbReference type="NCBI Taxonomy" id="2038154"/>
    <lineage>
        <taxon>Eukaryota</taxon>
        <taxon>Metazoa</taxon>
        <taxon>Ecdysozoa</taxon>
        <taxon>Arthropoda</taxon>
        <taxon>Hexapoda</taxon>
        <taxon>Insecta</taxon>
        <taxon>Pterygota</taxon>
        <taxon>Neoptera</taxon>
        <taxon>Endopterygota</taxon>
        <taxon>Coleoptera</taxon>
        <taxon>Polyphaga</taxon>
        <taxon>Elateriformia</taxon>
        <taxon>Elateroidea</taxon>
        <taxon>Elateridae</taxon>
        <taxon>Agrypninae</taxon>
        <taxon>Pyrophorini</taxon>
        <taxon>Ignelater</taxon>
    </lineage>
</organism>
<accession>A0A8K0FYH8</accession>
<dbReference type="InterPro" id="IPR002645">
    <property type="entry name" value="STAS_dom"/>
</dbReference>
<dbReference type="InterPro" id="IPR011547">
    <property type="entry name" value="SLC26A/SulP_dom"/>
</dbReference>
<feature type="domain" description="STAS" evidence="6">
    <location>
        <begin position="457"/>
        <end position="547"/>
    </location>
</feature>
<feature type="transmembrane region" description="Helical" evidence="5">
    <location>
        <begin position="40"/>
        <end position="60"/>
    </location>
</feature>
<gene>
    <name evidence="7" type="ORF">ILUMI_27083</name>
</gene>
<comment type="caution">
    <text evidence="7">The sequence shown here is derived from an EMBL/GenBank/DDBJ whole genome shotgun (WGS) entry which is preliminary data.</text>
</comment>
<evidence type="ECO:0000256" key="3">
    <source>
        <dbReference type="ARBA" id="ARBA00022989"/>
    </source>
</evidence>
<feature type="transmembrane region" description="Helical" evidence="5">
    <location>
        <begin position="191"/>
        <end position="208"/>
    </location>
</feature>
<reference evidence="7" key="1">
    <citation type="submission" date="2019-08" db="EMBL/GenBank/DDBJ databases">
        <title>The genome of the North American firefly Photinus pyralis.</title>
        <authorList>
            <consortium name="Photinus pyralis genome working group"/>
            <person name="Fallon T.R."/>
            <person name="Sander Lower S.E."/>
            <person name="Weng J.-K."/>
        </authorList>
    </citation>
    <scope>NUCLEOTIDE SEQUENCE</scope>
    <source>
        <strain evidence="7">TRF0915ILg1</strain>
        <tissue evidence="7">Whole body</tissue>
    </source>
</reference>
<feature type="transmembrane region" description="Helical" evidence="5">
    <location>
        <begin position="386"/>
        <end position="404"/>
    </location>
</feature>
<evidence type="ECO:0000313" key="8">
    <source>
        <dbReference type="Proteomes" id="UP000801492"/>
    </source>
</evidence>
<dbReference type="GO" id="GO:0016020">
    <property type="term" value="C:membrane"/>
    <property type="evidence" value="ECO:0007669"/>
    <property type="project" value="UniProtKB-SubCell"/>
</dbReference>
<dbReference type="AlphaFoldDB" id="A0A8K0FYH8"/>
<feature type="transmembrane region" description="Helical" evidence="5">
    <location>
        <begin position="360"/>
        <end position="380"/>
    </location>
</feature>
<comment type="subcellular location">
    <subcellularLocation>
        <location evidence="1">Membrane</location>
        <topology evidence="1">Multi-pass membrane protein</topology>
    </subcellularLocation>
</comment>
<feature type="transmembrane region" description="Helical" evidence="5">
    <location>
        <begin position="133"/>
        <end position="157"/>
    </location>
</feature>
<dbReference type="Gene3D" id="3.30.750.24">
    <property type="entry name" value="STAS domain"/>
    <property type="match status" value="1"/>
</dbReference>
<keyword evidence="8" id="KW-1185">Reference proteome</keyword>
<evidence type="ECO:0000256" key="4">
    <source>
        <dbReference type="ARBA" id="ARBA00023136"/>
    </source>
</evidence>
<evidence type="ECO:0000256" key="1">
    <source>
        <dbReference type="ARBA" id="ARBA00004141"/>
    </source>
</evidence>
<keyword evidence="4 5" id="KW-0472">Membrane</keyword>
<feature type="transmembrane region" description="Helical" evidence="5">
    <location>
        <begin position="220"/>
        <end position="243"/>
    </location>
</feature>
<dbReference type="PROSITE" id="PS50801">
    <property type="entry name" value="STAS"/>
    <property type="match status" value="1"/>
</dbReference>
<protein>
    <recommendedName>
        <fullName evidence="6">STAS domain-containing protein</fullName>
    </recommendedName>
</protein>
<name>A0A8K0FYH8_IGNLU</name>
<dbReference type="InterPro" id="IPR036513">
    <property type="entry name" value="STAS_dom_sf"/>
</dbReference>
<dbReference type="Pfam" id="PF00916">
    <property type="entry name" value="Sulfate_transp"/>
    <property type="match status" value="1"/>
</dbReference>
<sequence length="588" mass="65247">MNLDIEPNGKKSRLKNLLYKRFYILQWIPEYTKFDGISDVIAGITVGLTMMPQSMAYASLANLPAHYGLYSSFMGAFIYIFFGTIKEVSIGPTSLMALLTLSYTDNLSLDFVILLCFLCGWVELLMGIFKLGFIVDFISAPAISGFTSATSVIIILAQLKGLFGIKFKSNNIFHYVQQFVSHSSDIKINDLILGIGCIVFLLIFRKFKDVKPKSVALKKTFWLLSIGRNALTVLFGSLIAFYFESKTGKSPFTLSGAVHAGIPTFKLPNFNTKLGNETISFMEMVHELGTGIIVLPVVAVLANVAIAKAFASGRVVDATQEMITLGLCNIFGSFVQSMPTCGAFTRSAVANASGIRTPMAGIYAGTIILLALTFLTPYFYYVPKSTLSAVLISAVIFMIDYEIIPKLWKSNRFDLLITILTFVISLMYGVEQGLLVGVLINFIPLLKLWTRPKVEFSHSSNKKGNEYLMIKPELGLYYSAVDYLTQEIVKITATMNSAIPIVIDCSNILQVDYTATQALNGLVKMFKKKNQEVLLYNLTNTVFDNLKEVINTHEMHCCKTEEEISSVLTELKIKKSDDIEAALIPYKE</sequence>
<evidence type="ECO:0000256" key="5">
    <source>
        <dbReference type="SAM" id="Phobius"/>
    </source>
</evidence>
<dbReference type="InterPro" id="IPR001902">
    <property type="entry name" value="SLC26A/SulP_fam"/>
</dbReference>
<dbReference type="OrthoDB" id="288203at2759"/>
<dbReference type="CDD" id="cd07042">
    <property type="entry name" value="STAS_SulP_like_sulfate_transporter"/>
    <property type="match status" value="1"/>
</dbReference>
<feature type="transmembrane region" description="Helical" evidence="5">
    <location>
        <begin position="106"/>
        <end position="126"/>
    </location>
</feature>
<feature type="transmembrane region" description="Helical" evidence="5">
    <location>
        <begin position="288"/>
        <end position="306"/>
    </location>
</feature>
<evidence type="ECO:0000259" key="6">
    <source>
        <dbReference type="PROSITE" id="PS50801"/>
    </source>
</evidence>
<dbReference type="EMBL" id="VTPC01091233">
    <property type="protein sequence ID" value="KAF2879074.1"/>
    <property type="molecule type" value="Genomic_DNA"/>
</dbReference>
<dbReference type="SUPFAM" id="SSF52091">
    <property type="entry name" value="SpoIIaa-like"/>
    <property type="match status" value="1"/>
</dbReference>
<feature type="transmembrane region" description="Helical" evidence="5">
    <location>
        <begin position="67"/>
        <end position="86"/>
    </location>
</feature>
<evidence type="ECO:0000256" key="2">
    <source>
        <dbReference type="ARBA" id="ARBA00022692"/>
    </source>
</evidence>